<dbReference type="Gene3D" id="3.10.450.620">
    <property type="entry name" value="JHP933, nucleotidyltransferase-like core domain"/>
    <property type="match status" value="1"/>
</dbReference>
<accession>X1TYH4</accession>
<name>X1TYH4_9ZZZZ</name>
<evidence type="ECO:0008006" key="2">
    <source>
        <dbReference type="Google" id="ProtNLM"/>
    </source>
</evidence>
<dbReference type="InterPro" id="IPR014942">
    <property type="entry name" value="AbiEii"/>
</dbReference>
<dbReference type="Pfam" id="PF08843">
    <property type="entry name" value="AbiEii"/>
    <property type="match status" value="1"/>
</dbReference>
<reference evidence="1" key="1">
    <citation type="journal article" date="2014" name="Front. Microbiol.">
        <title>High frequency of phylogenetically diverse reductive dehalogenase-homologous genes in deep subseafloor sedimentary metagenomes.</title>
        <authorList>
            <person name="Kawai M."/>
            <person name="Futagami T."/>
            <person name="Toyoda A."/>
            <person name="Takaki Y."/>
            <person name="Nishi S."/>
            <person name="Hori S."/>
            <person name="Arai W."/>
            <person name="Tsubouchi T."/>
            <person name="Morono Y."/>
            <person name="Uchiyama I."/>
            <person name="Ito T."/>
            <person name="Fujiyama A."/>
            <person name="Inagaki F."/>
            <person name="Takami H."/>
        </authorList>
    </citation>
    <scope>NUCLEOTIDE SEQUENCE</scope>
    <source>
        <strain evidence="1">Expedition CK06-06</strain>
    </source>
</reference>
<dbReference type="AlphaFoldDB" id="X1TYH4"/>
<proteinExistence type="predicted"/>
<gene>
    <name evidence="1" type="ORF">S12H4_12520</name>
</gene>
<evidence type="ECO:0000313" key="1">
    <source>
        <dbReference type="EMBL" id="GAI85084.1"/>
    </source>
</evidence>
<comment type="caution">
    <text evidence="1">The sequence shown here is derived from an EMBL/GenBank/DDBJ whole genome shotgun (WGS) entry which is preliminary data.</text>
</comment>
<protein>
    <recommendedName>
        <fullName evidence="2">Nucleotidyl transferase AbiEii/AbiGii toxin family protein</fullName>
    </recommendedName>
</protein>
<organism evidence="1">
    <name type="scientific">marine sediment metagenome</name>
    <dbReference type="NCBI Taxonomy" id="412755"/>
    <lineage>
        <taxon>unclassified sequences</taxon>
        <taxon>metagenomes</taxon>
        <taxon>ecological metagenomes</taxon>
    </lineage>
</organism>
<sequence length="274" mass="32411">MKPIRKRLEKARRDAGLSWEIIEKDYILSWVLAGIAANAKLQGELIFKGGTALKKCYFGNYRFSEDLDFTAKEEIARGDLLEKEIKKSCKIATNLVQKFSPLELKVERYREKESHPGAQEAFNIRGKFPWHRDFLPKVMVEITMEEPIQIEPVKRSILHGYEEEIFQEINVYSLEEIIAEKMRAILQHFKKLEERGWARSRARDYYDIWRILNGYSNALRMEIISPLFLEKCKVKKVEFTNPGDFFNNILLDYISKPGNNGWVLWFRVYPHLNW</sequence>
<dbReference type="EMBL" id="BARW01005993">
    <property type="protein sequence ID" value="GAI85084.1"/>
    <property type="molecule type" value="Genomic_DNA"/>
</dbReference>